<reference evidence="2 3" key="1">
    <citation type="submission" date="2020-07" db="EMBL/GenBank/DDBJ databases">
        <title>Sequencing the genomes of 1000 actinobacteria strains.</title>
        <authorList>
            <person name="Klenk H.-P."/>
        </authorList>
    </citation>
    <scope>NUCLEOTIDE SEQUENCE [LARGE SCALE GENOMIC DNA]</scope>
    <source>
        <strain evidence="2 3">CXB654</strain>
    </source>
</reference>
<protein>
    <recommendedName>
        <fullName evidence="4">Lipoprotein</fullName>
    </recommendedName>
</protein>
<organism evidence="2 3">
    <name type="scientific">Spinactinospora alkalitolerans</name>
    <dbReference type="NCBI Taxonomy" id="687207"/>
    <lineage>
        <taxon>Bacteria</taxon>
        <taxon>Bacillati</taxon>
        <taxon>Actinomycetota</taxon>
        <taxon>Actinomycetes</taxon>
        <taxon>Streptosporangiales</taxon>
        <taxon>Nocardiopsidaceae</taxon>
        <taxon>Spinactinospora</taxon>
    </lineage>
</organism>
<gene>
    <name evidence="2" type="ORF">HDA32_004315</name>
</gene>
<feature type="chain" id="PRO_5032667291" description="Lipoprotein" evidence="1">
    <location>
        <begin position="30"/>
        <end position="177"/>
    </location>
</feature>
<keyword evidence="1" id="KW-0732">Signal</keyword>
<dbReference type="PROSITE" id="PS51257">
    <property type="entry name" value="PROKAR_LIPOPROTEIN"/>
    <property type="match status" value="1"/>
</dbReference>
<proteinExistence type="predicted"/>
<evidence type="ECO:0000256" key="1">
    <source>
        <dbReference type="SAM" id="SignalP"/>
    </source>
</evidence>
<evidence type="ECO:0000313" key="2">
    <source>
        <dbReference type="EMBL" id="NYE49195.1"/>
    </source>
</evidence>
<dbReference type="Proteomes" id="UP000589036">
    <property type="component" value="Unassembled WGS sequence"/>
</dbReference>
<dbReference type="RefSeq" id="WP_179644903.1">
    <property type="nucleotide sequence ID" value="NZ_BAAAYY010000031.1"/>
</dbReference>
<keyword evidence="3" id="KW-1185">Reference proteome</keyword>
<sequence>MTRGPRPKALGPPAIATMLAVGACACAPAAPLPDGFTETETDHVVVAHPRDWRTTDPGGEAVLTIVDAEEPIAQIDVLENVVHAPIPEHALAVTQSGRQSLWRDYEQERSEISASGAEHAYQVDFGYTAEDGDRVKGIDVIMIDGSDMAHQVKVTWLQDELDPDIPDSIADTVGATD</sequence>
<accession>A0A852U0Y7</accession>
<comment type="caution">
    <text evidence="2">The sequence shown here is derived from an EMBL/GenBank/DDBJ whole genome shotgun (WGS) entry which is preliminary data.</text>
</comment>
<feature type="signal peptide" evidence="1">
    <location>
        <begin position="1"/>
        <end position="29"/>
    </location>
</feature>
<name>A0A852U0Y7_9ACTN</name>
<dbReference type="AlphaFoldDB" id="A0A852U0Y7"/>
<evidence type="ECO:0000313" key="3">
    <source>
        <dbReference type="Proteomes" id="UP000589036"/>
    </source>
</evidence>
<evidence type="ECO:0008006" key="4">
    <source>
        <dbReference type="Google" id="ProtNLM"/>
    </source>
</evidence>
<dbReference type="EMBL" id="JACCCC010000001">
    <property type="protein sequence ID" value="NYE49195.1"/>
    <property type="molecule type" value="Genomic_DNA"/>
</dbReference>